<proteinExistence type="predicted"/>
<comment type="subcellular location">
    <subcellularLocation>
        <location evidence="1">Membrane</location>
        <topology evidence="1">Multi-pass membrane protein</topology>
    </subcellularLocation>
</comment>
<organism evidence="7 8">
    <name type="scientific">Desulfosporosinus lacus DSM 15449</name>
    <dbReference type="NCBI Taxonomy" id="1121420"/>
    <lineage>
        <taxon>Bacteria</taxon>
        <taxon>Bacillati</taxon>
        <taxon>Bacillota</taxon>
        <taxon>Clostridia</taxon>
        <taxon>Eubacteriales</taxon>
        <taxon>Desulfitobacteriaceae</taxon>
        <taxon>Desulfosporosinus</taxon>
    </lineage>
</organism>
<dbReference type="InterPro" id="IPR003339">
    <property type="entry name" value="ABC/ECF_trnsptr_transmembrane"/>
</dbReference>
<dbReference type="EMBL" id="FQXJ01000006">
    <property type="protein sequence ID" value="SHI01027.1"/>
    <property type="molecule type" value="Genomic_DNA"/>
</dbReference>
<name>A0A1M5XMG0_9FIRM</name>
<dbReference type="InterPro" id="IPR051611">
    <property type="entry name" value="ECF_transporter_component"/>
</dbReference>
<keyword evidence="8" id="KW-1185">Reference proteome</keyword>
<protein>
    <submittedName>
        <fullName evidence="7">Biotin transport system permease protein</fullName>
    </submittedName>
</protein>
<feature type="transmembrane region" description="Helical" evidence="6">
    <location>
        <begin position="23"/>
        <end position="54"/>
    </location>
</feature>
<evidence type="ECO:0000313" key="7">
    <source>
        <dbReference type="EMBL" id="SHI01027.1"/>
    </source>
</evidence>
<evidence type="ECO:0000256" key="3">
    <source>
        <dbReference type="ARBA" id="ARBA00022692"/>
    </source>
</evidence>
<feature type="transmembrane region" description="Helical" evidence="6">
    <location>
        <begin position="66"/>
        <end position="83"/>
    </location>
</feature>
<feature type="transmembrane region" description="Helical" evidence="6">
    <location>
        <begin position="103"/>
        <end position="125"/>
    </location>
</feature>
<sequence length="259" mass="28670">MYRLGQYVYLESPVHRLDPRVKLIAVIALSIIILHVNLMGLTTASAIALAISLLARLSLGSVLKTLRPVLPFFCCLFLLYIFFTPGRPLPPFPIGPMQITYEGLNLGILQVWKFLLLVAAASILTMTATQSEITMGLERLLRPIRVAGISSHDVAMLLSLALRFMPALLDEMNCVSQAQLARGANFNPRHLSGKIRAIRYLAVPLAINIFRRCDELVDAMEARGYQQGHRTYLRELVLSRSDYCLIGAIIILSIAVVAG</sequence>
<keyword evidence="3 6" id="KW-0812">Transmembrane</keyword>
<dbReference type="PANTHER" id="PTHR34857">
    <property type="entry name" value="SLL0384 PROTEIN"/>
    <property type="match status" value="1"/>
</dbReference>
<evidence type="ECO:0000313" key="8">
    <source>
        <dbReference type="Proteomes" id="UP000183954"/>
    </source>
</evidence>
<accession>A0A1M5XMG0</accession>
<evidence type="ECO:0000256" key="6">
    <source>
        <dbReference type="SAM" id="Phobius"/>
    </source>
</evidence>
<reference evidence="8" key="1">
    <citation type="submission" date="2016-11" db="EMBL/GenBank/DDBJ databases">
        <authorList>
            <person name="Varghese N."/>
            <person name="Submissions S."/>
        </authorList>
    </citation>
    <scope>NUCLEOTIDE SEQUENCE [LARGE SCALE GENOMIC DNA]</scope>
    <source>
        <strain evidence="8">DSM 15449</strain>
    </source>
</reference>
<evidence type="ECO:0000256" key="5">
    <source>
        <dbReference type="ARBA" id="ARBA00023136"/>
    </source>
</evidence>
<dbReference type="OrthoDB" id="8075495at2"/>
<evidence type="ECO:0000256" key="2">
    <source>
        <dbReference type="ARBA" id="ARBA00022475"/>
    </source>
</evidence>
<dbReference type="GO" id="GO:0005886">
    <property type="term" value="C:plasma membrane"/>
    <property type="evidence" value="ECO:0007669"/>
    <property type="project" value="UniProtKB-ARBA"/>
</dbReference>
<evidence type="ECO:0000256" key="4">
    <source>
        <dbReference type="ARBA" id="ARBA00022989"/>
    </source>
</evidence>
<dbReference type="PANTHER" id="PTHR34857:SF2">
    <property type="entry name" value="SLL0384 PROTEIN"/>
    <property type="match status" value="1"/>
</dbReference>
<keyword evidence="4 6" id="KW-1133">Transmembrane helix</keyword>
<keyword evidence="2" id="KW-1003">Cell membrane</keyword>
<dbReference type="Proteomes" id="UP000183954">
    <property type="component" value="Unassembled WGS sequence"/>
</dbReference>
<dbReference type="STRING" id="1121420.SAMN02746098_02118"/>
<dbReference type="Pfam" id="PF02361">
    <property type="entry name" value="CbiQ"/>
    <property type="match status" value="1"/>
</dbReference>
<dbReference type="AlphaFoldDB" id="A0A1M5XMG0"/>
<evidence type="ECO:0000256" key="1">
    <source>
        <dbReference type="ARBA" id="ARBA00004141"/>
    </source>
</evidence>
<keyword evidence="5 6" id="KW-0472">Membrane</keyword>
<dbReference type="CDD" id="cd16914">
    <property type="entry name" value="EcfT"/>
    <property type="match status" value="1"/>
</dbReference>
<feature type="transmembrane region" description="Helical" evidence="6">
    <location>
        <begin position="240"/>
        <end position="258"/>
    </location>
</feature>
<gene>
    <name evidence="7" type="ORF">SAMN02746098_02118</name>
</gene>